<dbReference type="InterPro" id="IPR021385">
    <property type="entry name" value="DUF3017"/>
</dbReference>
<gene>
    <name evidence="3" type="ORF">JOF53_005157</name>
</gene>
<feature type="transmembrane region" description="Helical" evidence="2">
    <location>
        <begin position="27"/>
        <end position="49"/>
    </location>
</feature>
<sequence length="106" mass="11716">MSVETDMAPHGQAPQEEQSPRPEWLRVVPFLVVMALVVFGFVWILMYHWKRGSVTLAAALFLAAVFRAALPPEACRLLAIRSRPVDVLTYSGFAAMITYVAVTIGP</sequence>
<keyword evidence="2" id="KW-0812">Transmembrane</keyword>
<keyword evidence="4" id="KW-1185">Reference proteome</keyword>
<feature type="transmembrane region" description="Helical" evidence="2">
    <location>
        <begin position="87"/>
        <end position="105"/>
    </location>
</feature>
<proteinExistence type="predicted"/>
<keyword evidence="2" id="KW-1133">Transmembrane helix</keyword>
<keyword evidence="2" id="KW-0472">Membrane</keyword>
<organism evidence="3 4">
    <name type="scientific">Crossiella equi</name>
    <dbReference type="NCBI Taxonomy" id="130796"/>
    <lineage>
        <taxon>Bacteria</taxon>
        <taxon>Bacillati</taxon>
        <taxon>Actinomycetota</taxon>
        <taxon>Actinomycetes</taxon>
        <taxon>Pseudonocardiales</taxon>
        <taxon>Pseudonocardiaceae</taxon>
        <taxon>Crossiella</taxon>
    </lineage>
</organism>
<feature type="region of interest" description="Disordered" evidence="1">
    <location>
        <begin position="1"/>
        <end position="21"/>
    </location>
</feature>
<dbReference type="RefSeq" id="WP_245372857.1">
    <property type="nucleotide sequence ID" value="NZ_JAGIOO010000001.1"/>
</dbReference>
<evidence type="ECO:0000313" key="4">
    <source>
        <dbReference type="Proteomes" id="UP001519363"/>
    </source>
</evidence>
<comment type="caution">
    <text evidence="3">The sequence shown here is derived from an EMBL/GenBank/DDBJ whole genome shotgun (WGS) entry which is preliminary data.</text>
</comment>
<accession>A0ABS5AI86</accession>
<feature type="transmembrane region" description="Helical" evidence="2">
    <location>
        <begin position="55"/>
        <end position="75"/>
    </location>
</feature>
<evidence type="ECO:0000313" key="3">
    <source>
        <dbReference type="EMBL" id="MBP2476285.1"/>
    </source>
</evidence>
<dbReference type="Proteomes" id="UP001519363">
    <property type="component" value="Unassembled WGS sequence"/>
</dbReference>
<evidence type="ECO:0008006" key="5">
    <source>
        <dbReference type="Google" id="ProtNLM"/>
    </source>
</evidence>
<protein>
    <recommendedName>
        <fullName evidence="5">DUF3017 domain-containing protein</fullName>
    </recommendedName>
</protein>
<name>A0ABS5AI86_9PSEU</name>
<dbReference type="EMBL" id="JAGIOO010000001">
    <property type="protein sequence ID" value="MBP2476285.1"/>
    <property type="molecule type" value="Genomic_DNA"/>
</dbReference>
<evidence type="ECO:0000256" key="2">
    <source>
        <dbReference type="SAM" id="Phobius"/>
    </source>
</evidence>
<reference evidence="3 4" key="1">
    <citation type="submission" date="2021-03" db="EMBL/GenBank/DDBJ databases">
        <title>Sequencing the genomes of 1000 actinobacteria strains.</title>
        <authorList>
            <person name="Klenk H.-P."/>
        </authorList>
    </citation>
    <scope>NUCLEOTIDE SEQUENCE [LARGE SCALE GENOMIC DNA]</scope>
    <source>
        <strain evidence="3 4">DSM 44580</strain>
    </source>
</reference>
<dbReference type="Pfam" id="PF11222">
    <property type="entry name" value="DUF3017"/>
    <property type="match status" value="1"/>
</dbReference>
<evidence type="ECO:0000256" key="1">
    <source>
        <dbReference type="SAM" id="MobiDB-lite"/>
    </source>
</evidence>